<evidence type="ECO:0000313" key="13">
    <source>
        <dbReference type="Proteomes" id="UP000299102"/>
    </source>
</evidence>
<accession>A0A4C1U139</accession>
<dbReference type="OrthoDB" id="6117944at2759"/>
<comment type="caution">
    <text evidence="12">The sequence shown here is derived from an EMBL/GenBank/DDBJ whole genome shotgun (WGS) entry which is preliminary data.</text>
</comment>
<dbReference type="PANTHER" id="PTHR24228">
    <property type="entry name" value="B2 BRADYKININ RECEPTOR/ANGIOTENSIN II RECEPTOR"/>
    <property type="match status" value="1"/>
</dbReference>
<keyword evidence="5 10" id="KW-1133">Transmembrane helix</keyword>
<dbReference type="InterPro" id="IPR000276">
    <property type="entry name" value="GPCR_Rhodpsn"/>
</dbReference>
<reference evidence="12 13" key="1">
    <citation type="journal article" date="2019" name="Commun. Biol.">
        <title>The bagworm genome reveals a unique fibroin gene that provides high tensile strength.</title>
        <authorList>
            <person name="Kono N."/>
            <person name="Nakamura H."/>
            <person name="Ohtoshi R."/>
            <person name="Tomita M."/>
            <person name="Numata K."/>
            <person name="Arakawa K."/>
        </authorList>
    </citation>
    <scope>NUCLEOTIDE SEQUENCE [LARGE SCALE GENOMIC DNA]</scope>
</reference>
<dbReference type="AlphaFoldDB" id="A0A4C1U139"/>
<evidence type="ECO:0000256" key="4">
    <source>
        <dbReference type="ARBA" id="ARBA00022692"/>
    </source>
</evidence>
<comment type="subcellular location">
    <subcellularLocation>
        <location evidence="1">Cell membrane</location>
        <topology evidence="1">Multi-pass membrane protein</topology>
    </subcellularLocation>
</comment>
<organism evidence="12 13">
    <name type="scientific">Eumeta variegata</name>
    <name type="common">Bagworm moth</name>
    <name type="synonym">Eumeta japonica</name>
    <dbReference type="NCBI Taxonomy" id="151549"/>
    <lineage>
        <taxon>Eukaryota</taxon>
        <taxon>Metazoa</taxon>
        <taxon>Ecdysozoa</taxon>
        <taxon>Arthropoda</taxon>
        <taxon>Hexapoda</taxon>
        <taxon>Insecta</taxon>
        <taxon>Pterygota</taxon>
        <taxon>Neoptera</taxon>
        <taxon>Endopterygota</taxon>
        <taxon>Lepidoptera</taxon>
        <taxon>Glossata</taxon>
        <taxon>Ditrysia</taxon>
        <taxon>Tineoidea</taxon>
        <taxon>Psychidae</taxon>
        <taxon>Oiketicinae</taxon>
        <taxon>Eumeta</taxon>
    </lineage>
</organism>
<dbReference type="GO" id="GO:0004930">
    <property type="term" value="F:G protein-coupled receptor activity"/>
    <property type="evidence" value="ECO:0007669"/>
    <property type="project" value="UniProtKB-KW"/>
</dbReference>
<keyword evidence="13" id="KW-1185">Reference proteome</keyword>
<evidence type="ECO:0000256" key="2">
    <source>
        <dbReference type="ARBA" id="ARBA00010663"/>
    </source>
</evidence>
<comment type="similarity">
    <text evidence="2">Belongs to the G-protein coupled receptor 1 family.</text>
</comment>
<proteinExistence type="inferred from homology"/>
<keyword evidence="7 10" id="KW-0472">Membrane</keyword>
<dbReference type="Gene3D" id="1.20.1070.10">
    <property type="entry name" value="Rhodopsin 7-helix transmembrane proteins"/>
    <property type="match status" value="1"/>
</dbReference>
<dbReference type="EMBL" id="BGZK01000109">
    <property type="protein sequence ID" value="GBP19546.1"/>
    <property type="molecule type" value="Genomic_DNA"/>
</dbReference>
<evidence type="ECO:0000256" key="8">
    <source>
        <dbReference type="ARBA" id="ARBA00023170"/>
    </source>
</evidence>
<dbReference type="PANTHER" id="PTHR24228:SF71">
    <property type="entry name" value="PROTEIN TRAPPED IN ENDODERM-1"/>
    <property type="match status" value="1"/>
</dbReference>
<gene>
    <name evidence="12" type="primary">Tre1</name>
    <name evidence="12" type="ORF">EVAR_102094_1</name>
</gene>
<dbReference type="Pfam" id="PF00001">
    <property type="entry name" value="7tm_1"/>
    <property type="match status" value="1"/>
</dbReference>
<evidence type="ECO:0000259" key="11">
    <source>
        <dbReference type="PROSITE" id="PS50262"/>
    </source>
</evidence>
<evidence type="ECO:0000256" key="7">
    <source>
        <dbReference type="ARBA" id="ARBA00023136"/>
    </source>
</evidence>
<evidence type="ECO:0000256" key="5">
    <source>
        <dbReference type="ARBA" id="ARBA00022989"/>
    </source>
</evidence>
<keyword evidence="6" id="KW-0297">G-protein coupled receptor</keyword>
<keyword evidence="9" id="KW-0807">Transducer</keyword>
<evidence type="ECO:0000256" key="10">
    <source>
        <dbReference type="SAM" id="Phobius"/>
    </source>
</evidence>
<feature type="transmembrane region" description="Helical" evidence="10">
    <location>
        <begin position="71"/>
        <end position="91"/>
    </location>
</feature>
<dbReference type="Proteomes" id="UP000299102">
    <property type="component" value="Unassembled WGS sequence"/>
</dbReference>
<feature type="domain" description="G-protein coupled receptors family 1 profile" evidence="11">
    <location>
        <begin position="11"/>
        <end position="92"/>
    </location>
</feature>
<dbReference type="STRING" id="151549.A0A4C1U139"/>
<dbReference type="PROSITE" id="PS50262">
    <property type="entry name" value="G_PROTEIN_RECEP_F1_2"/>
    <property type="match status" value="1"/>
</dbReference>
<feature type="transmembrane region" description="Helical" evidence="10">
    <location>
        <begin position="32"/>
        <end position="51"/>
    </location>
</feature>
<keyword evidence="3" id="KW-1003">Cell membrane</keyword>
<dbReference type="GO" id="GO:0005886">
    <property type="term" value="C:plasma membrane"/>
    <property type="evidence" value="ECO:0007669"/>
    <property type="project" value="UniProtKB-SubCell"/>
</dbReference>
<dbReference type="InterPro" id="IPR017452">
    <property type="entry name" value="GPCR_Rhodpsn_7TM"/>
</dbReference>
<evidence type="ECO:0000256" key="6">
    <source>
        <dbReference type="ARBA" id="ARBA00023040"/>
    </source>
</evidence>
<dbReference type="SUPFAM" id="SSF81321">
    <property type="entry name" value="Family A G protein-coupled receptor-like"/>
    <property type="match status" value="1"/>
</dbReference>
<protein>
    <submittedName>
        <fullName evidence="12">Protein trapped in endoderm-1</fullName>
    </submittedName>
</protein>
<evidence type="ECO:0000256" key="1">
    <source>
        <dbReference type="ARBA" id="ARBA00004651"/>
    </source>
</evidence>
<evidence type="ECO:0000256" key="3">
    <source>
        <dbReference type="ARBA" id="ARBA00022475"/>
    </source>
</evidence>
<evidence type="ECO:0000256" key="9">
    <source>
        <dbReference type="ARBA" id="ARBA00023224"/>
    </source>
</evidence>
<name>A0A4C1U139_EUMVA</name>
<evidence type="ECO:0000313" key="12">
    <source>
        <dbReference type="EMBL" id="GBP19546.1"/>
    </source>
</evidence>
<sequence>MGFFNKILRYGNSVTCAALLTHPRLRGHATTLFVISLCASDLLFSAISLPLTAVRFATQRWTLGSTLCQMFAFLFYGNEAVSLLSMVAITINSIKRRCVRVYNEMSHEPLPPRPSTPVPRAPHAVQLAYVDFYMRLHIEQSMTNAHTSSRF</sequence>
<keyword evidence="8" id="KW-0675">Receptor</keyword>
<keyword evidence="4 10" id="KW-0812">Transmembrane</keyword>